<dbReference type="PANTHER" id="PTHR11742:SF49">
    <property type="entry name" value="ALPHA-1,2-MANNOSIDASE"/>
    <property type="match status" value="1"/>
</dbReference>
<comment type="pathway">
    <text evidence="2">Protein modification; protein glycosylation.</text>
</comment>
<dbReference type="GO" id="GO:0004571">
    <property type="term" value="F:mannosyl-oligosaccharide 1,2-alpha-mannosidase activity"/>
    <property type="evidence" value="ECO:0007669"/>
    <property type="project" value="InterPro"/>
</dbReference>
<dbReference type="InterPro" id="IPR012341">
    <property type="entry name" value="6hp_glycosidase-like_sf"/>
</dbReference>
<feature type="active site" evidence="6">
    <location>
        <position position="506"/>
    </location>
</feature>
<evidence type="ECO:0000256" key="6">
    <source>
        <dbReference type="PIRSR" id="PIRSR601382-1"/>
    </source>
</evidence>
<reference evidence="10" key="1">
    <citation type="journal article" date="2020" name="Stud. Mycol.">
        <title>101 Dothideomycetes genomes: a test case for predicting lifestyles and emergence of pathogens.</title>
        <authorList>
            <person name="Haridas S."/>
            <person name="Albert R."/>
            <person name="Binder M."/>
            <person name="Bloem J."/>
            <person name="Labutti K."/>
            <person name="Salamov A."/>
            <person name="Andreopoulos B."/>
            <person name="Baker S."/>
            <person name="Barry K."/>
            <person name="Bills G."/>
            <person name="Bluhm B."/>
            <person name="Cannon C."/>
            <person name="Castanera R."/>
            <person name="Culley D."/>
            <person name="Daum C."/>
            <person name="Ezra D."/>
            <person name="Gonzalez J."/>
            <person name="Henrissat B."/>
            <person name="Kuo A."/>
            <person name="Liang C."/>
            <person name="Lipzen A."/>
            <person name="Lutzoni F."/>
            <person name="Magnuson J."/>
            <person name="Mondo S."/>
            <person name="Nolan M."/>
            <person name="Ohm R."/>
            <person name="Pangilinan J."/>
            <person name="Park H.-J."/>
            <person name="Ramirez L."/>
            <person name="Alfaro M."/>
            <person name="Sun H."/>
            <person name="Tritt A."/>
            <person name="Yoshinaga Y."/>
            <person name="Zwiers L.-H."/>
            <person name="Turgeon B."/>
            <person name="Goodwin S."/>
            <person name="Spatafora J."/>
            <person name="Crous P."/>
            <person name="Grigoriev I."/>
        </authorList>
    </citation>
    <scope>NUCLEOTIDE SEQUENCE</scope>
    <source>
        <strain evidence="10">CBS 262.69</strain>
    </source>
</reference>
<comment type="similarity">
    <text evidence="3 9">Belongs to the glycosyl hydrolase 47 family.</text>
</comment>
<dbReference type="SUPFAM" id="SSF48225">
    <property type="entry name" value="Seven-hairpin glycosidases"/>
    <property type="match status" value="1"/>
</dbReference>
<evidence type="ECO:0000256" key="1">
    <source>
        <dbReference type="ARBA" id="ARBA00001913"/>
    </source>
</evidence>
<feature type="active site" evidence="6">
    <location>
        <position position="322"/>
    </location>
</feature>
<evidence type="ECO:0000313" key="11">
    <source>
        <dbReference type="Proteomes" id="UP000799640"/>
    </source>
</evidence>
<dbReference type="PRINTS" id="PR00747">
    <property type="entry name" value="GLYHDRLASE47"/>
</dbReference>
<dbReference type="EC" id="3.2.1.-" evidence="9"/>
<feature type="active site" description="Proton donor" evidence="6">
    <location>
        <position position="437"/>
    </location>
</feature>
<feature type="disulfide bond" evidence="8">
    <location>
        <begin position="394"/>
        <end position="423"/>
    </location>
</feature>
<dbReference type="InterPro" id="IPR050749">
    <property type="entry name" value="Glycosyl_Hydrolase_47"/>
</dbReference>
<keyword evidence="4 9" id="KW-0378">Hydrolase</keyword>
<dbReference type="GO" id="GO:0005509">
    <property type="term" value="F:calcium ion binding"/>
    <property type="evidence" value="ECO:0007669"/>
    <property type="project" value="InterPro"/>
</dbReference>
<proteinExistence type="inferred from homology"/>
<dbReference type="GO" id="GO:0016020">
    <property type="term" value="C:membrane"/>
    <property type="evidence" value="ECO:0007669"/>
    <property type="project" value="InterPro"/>
</dbReference>
<evidence type="ECO:0000256" key="7">
    <source>
        <dbReference type="PIRSR" id="PIRSR601382-2"/>
    </source>
</evidence>
<dbReference type="UniPathway" id="UPA00378"/>
<accession>A0A6G1HY35</accession>
<dbReference type="GO" id="GO:0005783">
    <property type="term" value="C:endoplasmic reticulum"/>
    <property type="evidence" value="ECO:0007669"/>
    <property type="project" value="TreeGrafter"/>
</dbReference>
<evidence type="ECO:0000256" key="3">
    <source>
        <dbReference type="ARBA" id="ARBA00007658"/>
    </source>
</evidence>
<organism evidence="10 11">
    <name type="scientific">Trichodelitschia bisporula</name>
    <dbReference type="NCBI Taxonomy" id="703511"/>
    <lineage>
        <taxon>Eukaryota</taxon>
        <taxon>Fungi</taxon>
        <taxon>Dikarya</taxon>
        <taxon>Ascomycota</taxon>
        <taxon>Pezizomycotina</taxon>
        <taxon>Dothideomycetes</taxon>
        <taxon>Dothideomycetes incertae sedis</taxon>
        <taxon>Phaeotrichales</taxon>
        <taxon>Phaeotrichaceae</taxon>
        <taxon>Trichodelitschia</taxon>
    </lineage>
</organism>
<dbReference type="Pfam" id="PF01532">
    <property type="entry name" value="Glyco_hydro_47"/>
    <property type="match status" value="1"/>
</dbReference>
<evidence type="ECO:0000256" key="4">
    <source>
        <dbReference type="ARBA" id="ARBA00022801"/>
    </source>
</evidence>
<dbReference type="PANTHER" id="PTHR11742">
    <property type="entry name" value="MANNOSYL-OLIGOSACCHARIDE ALPHA-1,2-MANNOSIDASE-RELATED"/>
    <property type="match status" value="1"/>
</dbReference>
<protein>
    <recommendedName>
        <fullName evidence="9">alpha-1,2-Mannosidase</fullName>
        <ecNumber evidence="9">3.2.1.-</ecNumber>
    </recommendedName>
</protein>
<evidence type="ECO:0000256" key="8">
    <source>
        <dbReference type="PIRSR" id="PIRSR601382-3"/>
    </source>
</evidence>
<feature type="active site" description="Proton donor" evidence="6">
    <location>
        <position position="183"/>
    </location>
</feature>
<name>A0A6G1HY35_9PEZI</name>
<evidence type="ECO:0000256" key="9">
    <source>
        <dbReference type="RuleBase" id="RU361193"/>
    </source>
</evidence>
<keyword evidence="9" id="KW-0326">Glycosidase</keyword>
<dbReference type="GO" id="GO:0036503">
    <property type="term" value="P:ERAD pathway"/>
    <property type="evidence" value="ECO:0007669"/>
    <property type="project" value="UniProtKB-ARBA"/>
</dbReference>
<dbReference type="OrthoDB" id="8118055at2759"/>
<dbReference type="Gene3D" id="1.50.10.10">
    <property type="match status" value="1"/>
</dbReference>
<dbReference type="InterPro" id="IPR036026">
    <property type="entry name" value="Seven-hairpin_glycosidases"/>
</dbReference>
<keyword evidence="5 8" id="KW-1015">Disulfide bond</keyword>
<dbReference type="EMBL" id="ML996694">
    <property type="protein sequence ID" value="KAF2400729.1"/>
    <property type="molecule type" value="Genomic_DNA"/>
</dbReference>
<gene>
    <name evidence="10" type="ORF">EJ06DRAFT_493179</name>
</gene>
<comment type="cofactor">
    <cofactor evidence="1 7">
        <name>Ca(2+)</name>
        <dbReference type="ChEBI" id="CHEBI:29108"/>
    </cofactor>
</comment>
<dbReference type="InterPro" id="IPR001382">
    <property type="entry name" value="Glyco_hydro_47"/>
</dbReference>
<dbReference type="AlphaFoldDB" id="A0A6G1HY35"/>
<sequence>MPTMMTPLIRRWTLLCVATVITLFLFFHAGGDRHSVLVLPAFPWSRHGEFPYPIKWKEVPQHFPVSDFIALPTGAPVNIPRIQHDFKPEDHAHEVERLKRRDTVKKAFVHSWKGYTKYAWLHDEVAPVTKGHRDPFGGWGATLVDALDSLLILNMTHDFEIAVKALRKIDFTTTHLEHVNVFETTIRYLGGLLSANDLSGGKYPILMEKALEIGEMLYKAFDTPNRMPLTRWPWKKAVNGREQEASTYTLAAEMGSLTLEFTRLSQVSGDPKYYDAVQRITNVIESGQNRTQLPGLWPIIFNAAIGPIVTHDYTFTLGGMSDSLYEYLPKEYLLLGGLSNQYRVMYENAIDAAKKYLFFRPMTPDNRDVLISGTAKKMVAEPIKLTAEGQHLTCFTGGMVGIGAKIFGRDQDLDVARKLVDGCAWAYESTKTGIMPEIFRAVPCENATDCKWDKSLWYKSVSSSMVTLEGDVPSSLDDRAERLIGQFRLPPGFSEIRDSRYILRPEAIESIFILYRITGDTKYQDTAWRMFNAIHNVTHTGISYAGIEDVTQAWPPKIDSSESFWMAETLKYFYLIFSEPELISLDEYVFNTEAHPLKRPCPGDFCLAPEL</sequence>
<dbReference type="Proteomes" id="UP000799640">
    <property type="component" value="Unassembled WGS sequence"/>
</dbReference>
<evidence type="ECO:0000313" key="10">
    <source>
        <dbReference type="EMBL" id="KAF2400729.1"/>
    </source>
</evidence>
<evidence type="ECO:0000256" key="2">
    <source>
        <dbReference type="ARBA" id="ARBA00004922"/>
    </source>
</evidence>
<feature type="binding site" evidence="7">
    <location>
        <position position="592"/>
    </location>
    <ligand>
        <name>Ca(2+)</name>
        <dbReference type="ChEBI" id="CHEBI:29108"/>
    </ligand>
</feature>
<keyword evidence="7" id="KW-0106">Calcium</keyword>
<dbReference type="FunFam" id="1.50.10.10:FF:000037">
    <property type="entry name" value="alpha-1,2-Mannosidase"/>
    <property type="match status" value="1"/>
</dbReference>
<keyword evidence="11" id="KW-1185">Reference proteome</keyword>
<evidence type="ECO:0000256" key="5">
    <source>
        <dbReference type="ARBA" id="ARBA00023157"/>
    </source>
</evidence>
<keyword evidence="7" id="KW-0479">Metal-binding</keyword>
<dbReference type="GO" id="GO:0005975">
    <property type="term" value="P:carbohydrate metabolic process"/>
    <property type="evidence" value="ECO:0007669"/>
    <property type="project" value="InterPro"/>
</dbReference>